<dbReference type="PROSITE" id="PS51819">
    <property type="entry name" value="VOC"/>
    <property type="match status" value="1"/>
</dbReference>
<dbReference type="GeneID" id="19951910"/>
<dbReference type="OMA" id="ILEITHW"/>
<name>T0QBU9_SAPDV</name>
<dbReference type="RefSeq" id="XP_008615434.1">
    <property type="nucleotide sequence ID" value="XM_008617212.1"/>
</dbReference>
<evidence type="ECO:0000313" key="3">
    <source>
        <dbReference type="Proteomes" id="UP000030762"/>
    </source>
</evidence>
<organism evidence="2 3">
    <name type="scientific">Saprolegnia diclina (strain VS20)</name>
    <dbReference type="NCBI Taxonomy" id="1156394"/>
    <lineage>
        <taxon>Eukaryota</taxon>
        <taxon>Sar</taxon>
        <taxon>Stramenopiles</taxon>
        <taxon>Oomycota</taxon>
        <taxon>Saprolegniomycetes</taxon>
        <taxon>Saprolegniales</taxon>
        <taxon>Saprolegniaceae</taxon>
        <taxon>Saprolegnia</taxon>
    </lineage>
</organism>
<dbReference type="Gene3D" id="3.10.180.10">
    <property type="entry name" value="2,3-Dihydroxybiphenyl 1,2-Dioxygenase, domain 1"/>
    <property type="match status" value="1"/>
</dbReference>
<dbReference type="InterPro" id="IPR050383">
    <property type="entry name" value="GlyoxalaseI/FosfomycinResist"/>
</dbReference>
<evidence type="ECO:0000313" key="2">
    <source>
        <dbReference type="EMBL" id="EQC30995.1"/>
    </source>
</evidence>
<dbReference type="Proteomes" id="UP000030762">
    <property type="component" value="Unassembled WGS sequence"/>
</dbReference>
<keyword evidence="3" id="KW-1185">Reference proteome</keyword>
<dbReference type="OrthoDB" id="5371818at2759"/>
<dbReference type="InterPro" id="IPR004360">
    <property type="entry name" value="Glyas_Fos-R_dOase_dom"/>
</dbReference>
<dbReference type="PANTHER" id="PTHR21366">
    <property type="entry name" value="GLYOXALASE FAMILY PROTEIN"/>
    <property type="match status" value="1"/>
</dbReference>
<dbReference type="Pfam" id="PF00903">
    <property type="entry name" value="Glyoxalase"/>
    <property type="match status" value="1"/>
</dbReference>
<dbReference type="InParanoid" id="T0QBU9"/>
<dbReference type="EMBL" id="JH767171">
    <property type="protein sequence ID" value="EQC30995.1"/>
    <property type="molecule type" value="Genomic_DNA"/>
</dbReference>
<dbReference type="AlphaFoldDB" id="T0QBU9"/>
<feature type="domain" description="VOC" evidence="1">
    <location>
        <begin position="21"/>
        <end position="145"/>
    </location>
</feature>
<dbReference type="VEuPathDB" id="FungiDB:SDRG_11183"/>
<accession>T0QBU9</accession>
<proteinExistence type="predicted"/>
<reference evidence="2 3" key="1">
    <citation type="submission" date="2012-04" db="EMBL/GenBank/DDBJ databases">
        <title>The Genome Sequence of Saprolegnia declina VS20.</title>
        <authorList>
            <consortium name="The Broad Institute Genome Sequencing Platform"/>
            <person name="Russ C."/>
            <person name="Nusbaum C."/>
            <person name="Tyler B."/>
            <person name="van West P."/>
            <person name="Dieguez-Uribeondo J."/>
            <person name="de Bruijn I."/>
            <person name="Tripathy S."/>
            <person name="Jiang R."/>
            <person name="Young S.K."/>
            <person name="Zeng Q."/>
            <person name="Gargeya S."/>
            <person name="Fitzgerald M."/>
            <person name="Haas B."/>
            <person name="Abouelleil A."/>
            <person name="Alvarado L."/>
            <person name="Arachchi H.M."/>
            <person name="Berlin A."/>
            <person name="Chapman S.B."/>
            <person name="Goldberg J."/>
            <person name="Griggs A."/>
            <person name="Gujja S."/>
            <person name="Hansen M."/>
            <person name="Howarth C."/>
            <person name="Imamovic A."/>
            <person name="Larimer J."/>
            <person name="McCowen C."/>
            <person name="Montmayeur A."/>
            <person name="Murphy C."/>
            <person name="Neiman D."/>
            <person name="Pearson M."/>
            <person name="Priest M."/>
            <person name="Roberts A."/>
            <person name="Saif S."/>
            <person name="Shea T."/>
            <person name="Sisk P."/>
            <person name="Sykes S."/>
            <person name="Wortman J."/>
            <person name="Nusbaum C."/>
            <person name="Birren B."/>
        </authorList>
    </citation>
    <scope>NUCLEOTIDE SEQUENCE [LARGE SCALE GENOMIC DNA]</scope>
    <source>
        <strain evidence="2 3">VS20</strain>
    </source>
</reference>
<dbReference type="SUPFAM" id="SSF54593">
    <property type="entry name" value="Glyoxalase/Bleomycin resistance protein/Dihydroxybiphenyl dioxygenase"/>
    <property type="match status" value="1"/>
</dbReference>
<evidence type="ECO:0000259" key="1">
    <source>
        <dbReference type="PROSITE" id="PS51819"/>
    </source>
</evidence>
<sequence length="148" mass="16233">MRASRALYSVTRSVFAKAAPSLDHVCIVCKDVTKSIAFYERVLGAVHLYKDDPNFGQDPAFLRIGAAQVALLPLAVGQAQIRDHNGAHFAMTCKDAVDFATIKASLSSDLAAHGTNAEVQYEDYGRQLSLFFSDLDDNILEITHWKTS</sequence>
<dbReference type="InterPro" id="IPR037523">
    <property type="entry name" value="VOC_core"/>
</dbReference>
<dbReference type="InterPro" id="IPR029068">
    <property type="entry name" value="Glyas_Bleomycin-R_OHBP_Dase"/>
</dbReference>
<protein>
    <recommendedName>
        <fullName evidence="1">VOC domain-containing protein</fullName>
    </recommendedName>
</protein>
<gene>
    <name evidence="2" type="ORF">SDRG_11183</name>
</gene>